<keyword evidence="11" id="KW-1185">Reference proteome</keyword>
<dbReference type="SMART" id="SM00448">
    <property type="entry name" value="REC"/>
    <property type="match status" value="1"/>
</dbReference>
<dbReference type="Gene3D" id="3.40.50.2300">
    <property type="match status" value="1"/>
</dbReference>
<organism evidence="10 11">
    <name type="scientific">Povalibacter uvarum</name>
    <dbReference type="NCBI Taxonomy" id="732238"/>
    <lineage>
        <taxon>Bacteria</taxon>
        <taxon>Pseudomonadati</taxon>
        <taxon>Pseudomonadota</taxon>
        <taxon>Gammaproteobacteria</taxon>
        <taxon>Steroidobacterales</taxon>
        <taxon>Steroidobacteraceae</taxon>
        <taxon>Povalibacter</taxon>
    </lineage>
</organism>
<dbReference type="InterPro" id="IPR039420">
    <property type="entry name" value="WalR-like"/>
</dbReference>
<dbReference type="GO" id="GO:0000156">
    <property type="term" value="F:phosphorelay response regulator activity"/>
    <property type="evidence" value="ECO:0007669"/>
    <property type="project" value="TreeGrafter"/>
</dbReference>
<evidence type="ECO:0000256" key="2">
    <source>
        <dbReference type="ARBA" id="ARBA00023012"/>
    </source>
</evidence>
<dbReference type="InterPro" id="IPR036388">
    <property type="entry name" value="WH-like_DNA-bd_sf"/>
</dbReference>
<dbReference type="RefSeq" id="WP_184330704.1">
    <property type="nucleotide sequence ID" value="NZ_JACHHZ010000002.1"/>
</dbReference>
<evidence type="ECO:0000256" key="6">
    <source>
        <dbReference type="PROSITE-ProRule" id="PRU00169"/>
    </source>
</evidence>
<dbReference type="SMART" id="SM00862">
    <property type="entry name" value="Trans_reg_C"/>
    <property type="match status" value="1"/>
</dbReference>
<dbReference type="FunFam" id="3.40.50.2300:FF:000001">
    <property type="entry name" value="DNA-binding response regulator PhoB"/>
    <property type="match status" value="1"/>
</dbReference>
<dbReference type="AlphaFoldDB" id="A0A841HJ87"/>
<keyword evidence="3" id="KW-0805">Transcription regulation</keyword>
<dbReference type="GO" id="GO:0005829">
    <property type="term" value="C:cytosol"/>
    <property type="evidence" value="ECO:0007669"/>
    <property type="project" value="TreeGrafter"/>
</dbReference>
<evidence type="ECO:0000256" key="4">
    <source>
        <dbReference type="ARBA" id="ARBA00023125"/>
    </source>
</evidence>
<keyword evidence="5" id="KW-0804">Transcription</keyword>
<reference evidence="10 11" key="1">
    <citation type="submission" date="2020-08" db="EMBL/GenBank/DDBJ databases">
        <title>Genomic Encyclopedia of Type Strains, Phase IV (KMG-IV): sequencing the most valuable type-strain genomes for metagenomic binning, comparative biology and taxonomic classification.</title>
        <authorList>
            <person name="Goeker M."/>
        </authorList>
    </citation>
    <scope>NUCLEOTIDE SEQUENCE [LARGE SCALE GENOMIC DNA]</scope>
    <source>
        <strain evidence="10 11">DSM 26723</strain>
    </source>
</reference>
<evidence type="ECO:0000256" key="7">
    <source>
        <dbReference type="PROSITE-ProRule" id="PRU01091"/>
    </source>
</evidence>
<evidence type="ECO:0000259" key="9">
    <source>
        <dbReference type="PROSITE" id="PS51755"/>
    </source>
</evidence>
<protein>
    <submittedName>
        <fullName evidence="10">DNA-binding response OmpR family regulator</fullName>
    </submittedName>
</protein>
<dbReference type="InterPro" id="IPR001789">
    <property type="entry name" value="Sig_transdc_resp-reg_receiver"/>
</dbReference>
<dbReference type="Gene3D" id="1.10.10.10">
    <property type="entry name" value="Winged helix-like DNA-binding domain superfamily/Winged helix DNA-binding domain"/>
    <property type="match status" value="1"/>
</dbReference>
<dbReference type="SUPFAM" id="SSF52172">
    <property type="entry name" value="CheY-like"/>
    <property type="match status" value="1"/>
</dbReference>
<dbReference type="GO" id="GO:0032993">
    <property type="term" value="C:protein-DNA complex"/>
    <property type="evidence" value="ECO:0007669"/>
    <property type="project" value="TreeGrafter"/>
</dbReference>
<dbReference type="CDD" id="cd00383">
    <property type="entry name" value="trans_reg_C"/>
    <property type="match status" value="1"/>
</dbReference>
<dbReference type="PROSITE" id="PS51755">
    <property type="entry name" value="OMPR_PHOB"/>
    <property type="match status" value="1"/>
</dbReference>
<dbReference type="PANTHER" id="PTHR48111:SF1">
    <property type="entry name" value="TWO-COMPONENT RESPONSE REGULATOR ORR33"/>
    <property type="match status" value="1"/>
</dbReference>
<dbReference type="Proteomes" id="UP000588068">
    <property type="component" value="Unassembled WGS sequence"/>
</dbReference>
<evidence type="ECO:0000256" key="5">
    <source>
        <dbReference type="ARBA" id="ARBA00023163"/>
    </source>
</evidence>
<name>A0A841HJ87_9GAMM</name>
<dbReference type="Gene3D" id="6.10.250.690">
    <property type="match status" value="1"/>
</dbReference>
<feature type="domain" description="Response regulatory" evidence="8">
    <location>
        <begin position="12"/>
        <end position="125"/>
    </location>
</feature>
<feature type="modified residue" description="4-aspartylphosphate" evidence="6">
    <location>
        <position position="61"/>
    </location>
</feature>
<feature type="DNA-binding region" description="OmpR/PhoB-type" evidence="7">
    <location>
        <begin position="133"/>
        <end position="233"/>
    </location>
</feature>
<comment type="caution">
    <text evidence="10">The sequence shown here is derived from an EMBL/GenBank/DDBJ whole genome shotgun (WGS) entry which is preliminary data.</text>
</comment>
<keyword evidence="1 6" id="KW-0597">Phosphoprotein</keyword>
<dbReference type="Pfam" id="PF00072">
    <property type="entry name" value="Response_reg"/>
    <property type="match status" value="1"/>
</dbReference>
<evidence type="ECO:0000256" key="1">
    <source>
        <dbReference type="ARBA" id="ARBA00022553"/>
    </source>
</evidence>
<gene>
    <name evidence="10" type="ORF">HNQ60_001744</name>
</gene>
<dbReference type="PANTHER" id="PTHR48111">
    <property type="entry name" value="REGULATOR OF RPOS"/>
    <property type="match status" value="1"/>
</dbReference>
<evidence type="ECO:0000256" key="3">
    <source>
        <dbReference type="ARBA" id="ARBA00023015"/>
    </source>
</evidence>
<sequence>MAIEPQVSRPLKVLIADDDADLLALIGFTLRQAGYDVRTAHDGSGALRSFAEEPPEFVLLDINMPAPNGLEVCREIRSRSTVPIMMLTVRDQEDDLVSALESGADDYVRKPFSPRALLARIRALVRRSEPMNADSLAAGNVHLDLEQQTLRIGSGEPFRLTPLELRALHLLMTSPGRTVTAERLLNHVWGRATSRERRTLKQLIYRLRQKLEHDPATPQVLQTTPGAGYKLVVE</sequence>
<keyword evidence="2" id="KW-0902">Two-component regulatory system</keyword>
<keyword evidence="4 7" id="KW-0238">DNA-binding</keyword>
<evidence type="ECO:0000259" key="8">
    <source>
        <dbReference type="PROSITE" id="PS50110"/>
    </source>
</evidence>
<dbReference type="PROSITE" id="PS50110">
    <property type="entry name" value="RESPONSE_REGULATORY"/>
    <property type="match status" value="1"/>
</dbReference>
<dbReference type="GO" id="GO:0006355">
    <property type="term" value="P:regulation of DNA-templated transcription"/>
    <property type="evidence" value="ECO:0007669"/>
    <property type="project" value="InterPro"/>
</dbReference>
<dbReference type="GO" id="GO:0000976">
    <property type="term" value="F:transcription cis-regulatory region binding"/>
    <property type="evidence" value="ECO:0007669"/>
    <property type="project" value="TreeGrafter"/>
</dbReference>
<proteinExistence type="predicted"/>
<dbReference type="EMBL" id="JACHHZ010000002">
    <property type="protein sequence ID" value="MBB6092866.1"/>
    <property type="molecule type" value="Genomic_DNA"/>
</dbReference>
<accession>A0A841HJ87</accession>
<evidence type="ECO:0000313" key="11">
    <source>
        <dbReference type="Proteomes" id="UP000588068"/>
    </source>
</evidence>
<evidence type="ECO:0000313" key="10">
    <source>
        <dbReference type="EMBL" id="MBB6092866.1"/>
    </source>
</evidence>
<dbReference type="Pfam" id="PF00486">
    <property type="entry name" value="Trans_reg_C"/>
    <property type="match status" value="1"/>
</dbReference>
<feature type="domain" description="OmpR/PhoB-type" evidence="9">
    <location>
        <begin position="133"/>
        <end position="233"/>
    </location>
</feature>
<dbReference type="InterPro" id="IPR011006">
    <property type="entry name" value="CheY-like_superfamily"/>
</dbReference>
<dbReference type="InterPro" id="IPR001867">
    <property type="entry name" value="OmpR/PhoB-type_DNA-bd"/>
</dbReference>